<evidence type="ECO:0000256" key="2">
    <source>
        <dbReference type="ARBA" id="ARBA00022679"/>
    </source>
</evidence>
<dbReference type="GO" id="GO:0005524">
    <property type="term" value="F:ATP binding"/>
    <property type="evidence" value="ECO:0007669"/>
    <property type="project" value="UniProtKB-KW"/>
</dbReference>
<comment type="caution">
    <text evidence="6">The sequence shown here is derived from an EMBL/GenBank/DDBJ whole genome shotgun (WGS) entry which is preliminary data.</text>
</comment>
<evidence type="ECO:0000313" key="6">
    <source>
        <dbReference type="EMBL" id="KKU93242.1"/>
    </source>
</evidence>
<dbReference type="AlphaFoldDB" id="A0A0G1UGE0"/>
<accession>A0A0G1UGE0</accession>
<evidence type="ECO:0008006" key="8">
    <source>
        <dbReference type="Google" id="ProtNLM"/>
    </source>
</evidence>
<dbReference type="PANTHER" id="PTHR34273:SF2">
    <property type="entry name" value="METHYLTHIORIBOSE KINASE"/>
    <property type="match status" value="1"/>
</dbReference>
<dbReference type="Gene3D" id="3.90.1200.10">
    <property type="match status" value="1"/>
</dbReference>
<keyword evidence="3" id="KW-0547">Nucleotide-binding</keyword>
<dbReference type="PANTHER" id="PTHR34273">
    <property type="entry name" value="METHYLTHIORIBOSE KINASE"/>
    <property type="match status" value="1"/>
</dbReference>
<dbReference type="Proteomes" id="UP000034877">
    <property type="component" value="Unassembled WGS sequence"/>
</dbReference>
<proteinExistence type="inferred from homology"/>
<keyword evidence="4" id="KW-0418">Kinase</keyword>
<gene>
    <name evidence="6" type="ORF">UY22_C0020G0003</name>
</gene>
<dbReference type="InterPro" id="IPR011009">
    <property type="entry name" value="Kinase-like_dom_sf"/>
</dbReference>
<keyword evidence="2" id="KW-0808">Transferase</keyword>
<keyword evidence="5" id="KW-0067">ATP-binding</keyword>
<dbReference type="Gene3D" id="3.30.200.20">
    <property type="entry name" value="Phosphorylase Kinase, domain 1"/>
    <property type="match status" value="1"/>
</dbReference>
<evidence type="ECO:0000256" key="4">
    <source>
        <dbReference type="ARBA" id="ARBA00022777"/>
    </source>
</evidence>
<evidence type="ECO:0000256" key="3">
    <source>
        <dbReference type="ARBA" id="ARBA00022741"/>
    </source>
</evidence>
<comment type="similarity">
    <text evidence="1">Belongs to the methylthioribose kinase family.</text>
</comment>
<sequence>MTDLNERNIRKYIGTIARNIWGKDREVKILEAVEVKEETYVNYIFRVTVMVDEVKQVCYLRQTRDHVKTRPEMKIEADRILFEAKILNLIGEIVTDLVPQVLYLDKRNNVAVLSDIKREGKLLVEQLVSGNAYPATGKYFGKVIGMIHRDTLGVENTRVRGGEEENQKAIDFHLGMRLGPAQKMYPEPVERLIEDSKKSVKTMVMGDLASKNIFVDGQKVRFLDLERAFVWDAAFDLAFLFCHYLIEIKPRNISESVEFIKNFLASYKQQMGKVLTGSGLKNLENRVIRYLGVTILYRLFGFYLVRDLKRDKEGWKIQAEKMLGTNETNLVIFLTKCEAVLNK</sequence>
<evidence type="ECO:0000256" key="5">
    <source>
        <dbReference type="ARBA" id="ARBA00022840"/>
    </source>
</evidence>
<evidence type="ECO:0000256" key="1">
    <source>
        <dbReference type="ARBA" id="ARBA00010165"/>
    </source>
</evidence>
<dbReference type="GO" id="GO:0016301">
    <property type="term" value="F:kinase activity"/>
    <property type="evidence" value="ECO:0007669"/>
    <property type="project" value="UniProtKB-KW"/>
</dbReference>
<protein>
    <recommendedName>
        <fullName evidence="8">Aminoglycoside phosphotransferase domain-containing protein</fullName>
    </recommendedName>
</protein>
<evidence type="ECO:0000313" key="7">
    <source>
        <dbReference type="Proteomes" id="UP000034877"/>
    </source>
</evidence>
<organism evidence="6 7">
    <name type="scientific">Candidatus Amesbacteria bacterium GW2011_GWC1_48_10</name>
    <dbReference type="NCBI Taxonomy" id="1618365"/>
    <lineage>
        <taxon>Bacteria</taxon>
        <taxon>Candidatus Amesiibacteriota</taxon>
    </lineage>
</organism>
<dbReference type="SUPFAM" id="SSF56112">
    <property type="entry name" value="Protein kinase-like (PK-like)"/>
    <property type="match status" value="1"/>
</dbReference>
<reference evidence="6 7" key="1">
    <citation type="journal article" date="2015" name="Nature">
        <title>rRNA introns, odd ribosomes, and small enigmatic genomes across a large radiation of phyla.</title>
        <authorList>
            <person name="Brown C.T."/>
            <person name="Hug L.A."/>
            <person name="Thomas B.C."/>
            <person name="Sharon I."/>
            <person name="Castelle C.J."/>
            <person name="Singh A."/>
            <person name="Wilkins M.J."/>
            <person name="Williams K.H."/>
            <person name="Banfield J.F."/>
        </authorList>
    </citation>
    <scope>NUCLEOTIDE SEQUENCE [LARGE SCALE GENOMIC DNA]</scope>
</reference>
<name>A0A0G1UGE0_9BACT</name>
<dbReference type="EMBL" id="LCPE01000020">
    <property type="protein sequence ID" value="KKU93242.1"/>
    <property type="molecule type" value="Genomic_DNA"/>
</dbReference>